<dbReference type="GO" id="GO:0046872">
    <property type="term" value="F:metal ion binding"/>
    <property type="evidence" value="ECO:0007669"/>
    <property type="project" value="UniProtKB-KW"/>
</dbReference>
<dbReference type="PANTHER" id="PTHR33540:SF2">
    <property type="entry name" value="TRNA THREONYLCARBAMOYLADENOSINE BIOSYNTHESIS PROTEIN TSAE"/>
    <property type="match status" value="1"/>
</dbReference>
<dbReference type="AlphaFoldDB" id="A0A1S8KMQ3"/>
<evidence type="ECO:0000256" key="1">
    <source>
        <dbReference type="ARBA" id="ARBA00004496"/>
    </source>
</evidence>
<keyword evidence="5" id="KW-0819">tRNA processing</keyword>
<comment type="subcellular location">
    <subcellularLocation>
        <location evidence="1">Cytoplasm</location>
    </subcellularLocation>
</comment>
<dbReference type="EMBL" id="MUYF01000003">
    <property type="protein sequence ID" value="OOL81018.1"/>
    <property type="molecule type" value="Genomic_DNA"/>
</dbReference>
<comment type="similarity">
    <text evidence="2">Belongs to the TsaE family.</text>
</comment>
<dbReference type="InterPro" id="IPR003442">
    <property type="entry name" value="T6A_TsaE"/>
</dbReference>
<dbReference type="Gene3D" id="3.40.50.300">
    <property type="entry name" value="P-loop containing nucleotide triphosphate hydrolases"/>
    <property type="match status" value="1"/>
</dbReference>
<dbReference type="Pfam" id="PF02367">
    <property type="entry name" value="TsaE"/>
    <property type="match status" value="1"/>
</dbReference>
<dbReference type="NCBIfam" id="TIGR00150">
    <property type="entry name" value="T6A_YjeE"/>
    <property type="match status" value="1"/>
</dbReference>
<keyword evidence="9" id="KW-0460">Magnesium</keyword>
<name>A0A1S8KMQ3_9LACT</name>
<evidence type="ECO:0000256" key="9">
    <source>
        <dbReference type="ARBA" id="ARBA00022842"/>
    </source>
</evidence>
<dbReference type="GO" id="GO:0005524">
    <property type="term" value="F:ATP binding"/>
    <property type="evidence" value="ECO:0007669"/>
    <property type="project" value="UniProtKB-KW"/>
</dbReference>
<dbReference type="GO" id="GO:0016740">
    <property type="term" value="F:transferase activity"/>
    <property type="evidence" value="ECO:0007669"/>
    <property type="project" value="UniProtKB-KW"/>
</dbReference>
<evidence type="ECO:0000256" key="7">
    <source>
        <dbReference type="ARBA" id="ARBA00022741"/>
    </source>
</evidence>
<keyword evidence="11" id="KW-0808">Transferase</keyword>
<sequence>MYQKQLHSEEATRQFAEKLSQYLTPGMTILLEGDLGAGKTTFTKGVAAGLEIDRIIKSPTYTIIREYTSGRLPLYHMDLYRLEDSGVEGLGLEEYFSGEGVSIVEWPTVAMEDMPADHLHITLAHGENPDSRQMTITAMGHQYTQLLAQLEALDS</sequence>
<dbReference type="PANTHER" id="PTHR33540">
    <property type="entry name" value="TRNA THREONYLCARBAMOYLADENOSINE BIOSYNTHESIS PROTEIN TSAE"/>
    <property type="match status" value="1"/>
</dbReference>
<keyword evidence="6" id="KW-0479">Metal-binding</keyword>
<protein>
    <recommendedName>
        <fullName evidence="3">tRNA threonylcarbamoyladenosine biosynthesis protein TsaE</fullName>
    </recommendedName>
    <alternativeName>
        <fullName evidence="10">t(6)A37 threonylcarbamoyladenosine biosynthesis protein TsaE</fullName>
    </alternativeName>
</protein>
<evidence type="ECO:0000256" key="2">
    <source>
        <dbReference type="ARBA" id="ARBA00007599"/>
    </source>
</evidence>
<evidence type="ECO:0000256" key="5">
    <source>
        <dbReference type="ARBA" id="ARBA00022694"/>
    </source>
</evidence>
<comment type="caution">
    <text evidence="11">The sequence shown here is derived from an EMBL/GenBank/DDBJ whole genome shotgun (WGS) entry which is preliminary data.</text>
</comment>
<organism evidence="11 12">
    <name type="scientific">Dolosigranulum pigrum</name>
    <dbReference type="NCBI Taxonomy" id="29394"/>
    <lineage>
        <taxon>Bacteria</taxon>
        <taxon>Bacillati</taxon>
        <taxon>Bacillota</taxon>
        <taxon>Bacilli</taxon>
        <taxon>Lactobacillales</taxon>
        <taxon>Carnobacteriaceae</taxon>
        <taxon>Dolosigranulum</taxon>
    </lineage>
</organism>
<keyword evidence="4" id="KW-0963">Cytoplasm</keyword>
<accession>A0A1S8KMQ3</accession>
<evidence type="ECO:0000256" key="3">
    <source>
        <dbReference type="ARBA" id="ARBA00019010"/>
    </source>
</evidence>
<gene>
    <name evidence="11" type="ORF">BWX42_03955</name>
</gene>
<dbReference type="SUPFAM" id="SSF52540">
    <property type="entry name" value="P-loop containing nucleoside triphosphate hydrolases"/>
    <property type="match status" value="1"/>
</dbReference>
<reference evidence="11 12" key="1">
    <citation type="submission" date="2017-01" db="EMBL/GenBank/DDBJ databases">
        <title>Complete Genome Sequence of Dolosigranulum pigrum isolated from a Patient with interstitial lung disease.</title>
        <authorList>
            <person name="Mukhopadhyay R."/>
            <person name="Joaquin J."/>
            <person name="Hogue R."/>
            <person name="Fitzgerald S."/>
            <person name="Jospin G."/>
            <person name="Eisen J.A."/>
            <person name="Chaturvedi V."/>
        </authorList>
    </citation>
    <scope>NUCLEOTIDE SEQUENCE [LARGE SCALE GENOMIC DNA]</scope>
    <source>
        <strain evidence="11 12">15S00348</strain>
    </source>
</reference>
<dbReference type="Proteomes" id="UP000190409">
    <property type="component" value="Unassembled WGS sequence"/>
</dbReference>
<proteinExistence type="inferred from homology"/>
<dbReference type="InterPro" id="IPR027417">
    <property type="entry name" value="P-loop_NTPase"/>
</dbReference>
<evidence type="ECO:0000256" key="8">
    <source>
        <dbReference type="ARBA" id="ARBA00022840"/>
    </source>
</evidence>
<evidence type="ECO:0000256" key="6">
    <source>
        <dbReference type="ARBA" id="ARBA00022723"/>
    </source>
</evidence>
<evidence type="ECO:0000256" key="10">
    <source>
        <dbReference type="ARBA" id="ARBA00032441"/>
    </source>
</evidence>
<evidence type="ECO:0000313" key="11">
    <source>
        <dbReference type="EMBL" id="OOL81018.1"/>
    </source>
</evidence>
<dbReference type="GO" id="GO:0005737">
    <property type="term" value="C:cytoplasm"/>
    <property type="evidence" value="ECO:0007669"/>
    <property type="project" value="UniProtKB-SubCell"/>
</dbReference>
<keyword evidence="8" id="KW-0067">ATP-binding</keyword>
<evidence type="ECO:0000256" key="4">
    <source>
        <dbReference type="ARBA" id="ARBA00022490"/>
    </source>
</evidence>
<keyword evidence="7" id="KW-0547">Nucleotide-binding</keyword>
<dbReference type="GO" id="GO:0002949">
    <property type="term" value="P:tRNA threonylcarbamoyladenosine modification"/>
    <property type="evidence" value="ECO:0007669"/>
    <property type="project" value="InterPro"/>
</dbReference>
<evidence type="ECO:0000313" key="12">
    <source>
        <dbReference type="Proteomes" id="UP000190409"/>
    </source>
</evidence>